<accession>A0A1H1N1T4</accession>
<proteinExistence type="predicted"/>
<dbReference type="Gene3D" id="1.10.3210.10">
    <property type="entry name" value="Hypothetical protein af1432"/>
    <property type="match status" value="1"/>
</dbReference>
<protein>
    <recommendedName>
        <fullName evidence="2">HD domain-containing protein</fullName>
    </recommendedName>
</protein>
<dbReference type="EMBL" id="LT629759">
    <property type="protein sequence ID" value="SDR93091.1"/>
    <property type="molecule type" value="Genomic_DNA"/>
</dbReference>
<reference evidence="4" key="1">
    <citation type="submission" date="2016-10" db="EMBL/GenBank/DDBJ databases">
        <authorList>
            <person name="Varghese N."/>
            <person name="Submissions S."/>
        </authorList>
    </citation>
    <scope>NUCLEOTIDE SEQUENCE [LARGE SCALE GENOMIC DNA]</scope>
    <source>
        <strain evidence="4">DSM 22620</strain>
    </source>
</reference>
<dbReference type="InterPro" id="IPR003607">
    <property type="entry name" value="HD/PDEase_dom"/>
</dbReference>
<dbReference type="InterPro" id="IPR006674">
    <property type="entry name" value="HD_domain"/>
</dbReference>
<dbReference type="Proteomes" id="UP000199480">
    <property type="component" value="Chromosome I"/>
</dbReference>
<name>A0A1H1N1T4_9ACTN</name>
<evidence type="ECO:0000259" key="2">
    <source>
        <dbReference type="Pfam" id="PF01966"/>
    </source>
</evidence>
<dbReference type="AlphaFoldDB" id="A0A1H1N1T4"/>
<feature type="domain" description="HD" evidence="2">
    <location>
        <begin position="56"/>
        <end position="158"/>
    </location>
</feature>
<feature type="region of interest" description="Disordered" evidence="1">
    <location>
        <begin position="1"/>
        <end position="21"/>
    </location>
</feature>
<evidence type="ECO:0000256" key="1">
    <source>
        <dbReference type="SAM" id="MobiDB-lite"/>
    </source>
</evidence>
<evidence type="ECO:0000313" key="4">
    <source>
        <dbReference type="Proteomes" id="UP000199480"/>
    </source>
</evidence>
<gene>
    <name evidence="3" type="ORF">SAMN04489857_1667</name>
</gene>
<dbReference type="CDD" id="cd00077">
    <property type="entry name" value="HDc"/>
    <property type="match status" value="1"/>
</dbReference>
<sequence length="177" mass="20224">MAAGCGAEGDGHTRGKADERERGVAKSYARIAGPVVRTAEFRQMAAFTQHGDTSTMEHCEAVAYFSLAFARAMRLRLDERSLVRGALLHDYFLYDWHDHAPDRWHGFTHPRRALENANRDFALNGIERDLIAHHMFPFVPAPPRHREGWVVTLADKYCTLREVFMRRPYAPLEGTVM</sequence>
<organism evidence="3 4">
    <name type="scientific">Parafannyhessea umbonata</name>
    <dbReference type="NCBI Taxonomy" id="604330"/>
    <lineage>
        <taxon>Bacteria</taxon>
        <taxon>Bacillati</taxon>
        <taxon>Actinomycetota</taxon>
        <taxon>Coriobacteriia</taxon>
        <taxon>Coriobacteriales</taxon>
        <taxon>Atopobiaceae</taxon>
        <taxon>Parafannyhessea</taxon>
    </lineage>
</organism>
<dbReference type="Pfam" id="PF01966">
    <property type="entry name" value="HD"/>
    <property type="match status" value="1"/>
</dbReference>
<evidence type="ECO:0000313" key="3">
    <source>
        <dbReference type="EMBL" id="SDR93091.1"/>
    </source>
</evidence>
<feature type="compositionally biased region" description="Basic and acidic residues" evidence="1">
    <location>
        <begin position="9"/>
        <end position="21"/>
    </location>
</feature>
<dbReference type="SUPFAM" id="SSF109604">
    <property type="entry name" value="HD-domain/PDEase-like"/>
    <property type="match status" value="1"/>
</dbReference>